<comment type="caution">
    <text evidence="2">The sequence shown here is derived from an EMBL/GenBank/DDBJ whole genome shotgun (WGS) entry which is preliminary data.</text>
</comment>
<gene>
    <name evidence="2" type="ORF">WKI68_19740</name>
</gene>
<reference evidence="2 3" key="1">
    <citation type="submission" date="2024-03" db="EMBL/GenBank/DDBJ databases">
        <title>Novel Streptomyces species of biotechnological and ecological value are a feature of Machair soil.</title>
        <authorList>
            <person name="Prole J.R."/>
            <person name="Goodfellow M."/>
            <person name="Allenby N."/>
            <person name="Ward A.C."/>
        </authorList>
    </citation>
    <scope>NUCLEOTIDE SEQUENCE [LARGE SCALE GENOMIC DNA]</scope>
    <source>
        <strain evidence="2 3">MS1.HAVA.3</strain>
    </source>
</reference>
<dbReference type="Proteomes" id="UP001382904">
    <property type="component" value="Unassembled WGS sequence"/>
</dbReference>
<name>A0ABU8U573_9ACTN</name>
<organism evidence="2 3">
    <name type="scientific">Streptomyces caledonius</name>
    <dbReference type="NCBI Taxonomy" id="3134107"/>
    <lineage>
        <taxon>Bacteria</taxon>
        <taxon>Bacillati</taxon>
        <taxon>Actinomycetota</taxon>
        <taxon>Actinomycetes</taxon>
        <taxon>Kitasatosporales</taxon>
        <taxon>Streptomycetaceae</taxon>
        <taxon>Streptomyces</taxon>
    </lineage>
</organism>
<evidence type="ECO:0000256" key="1">
    <source>
        <dbReference type="SAM" id="Phobius"/>
    </source>
</evidence>
<evidence type="ECO:0000313" key="2">
    <source>
        <dbReference type="EMBL" id="MEJ8643016.1"/>
    </source>
</evidence>
<dbReference type="EMBL" id="JBBKAM010000002">
    <property type="protein sequence ID" value="MEJ8643016.1"/>
    <property type="molecule type" value="Genomic_DNA"/>
</dbReference>
<evidence type="ECO:0000313" key="3">
    <source>
        <dbReference type="Proteomes" id="UP001382904"/>
    </source>
</evidence>
<keyword evidence="1" id="KW-0472">Membrane</keyword>
<keyword evidence="1" id="KW-1133">Transmembrane helix</keyword>
<proteinExistence type="predicted"/>
<keyword evidence="3" id="KW-1185">Reference proteome</keyword>
<feature type="transmembrane region" description="Helical" evidence="1">
    <location>
        <begin position="90"/>
        <end position="106"/>
    </location>
</feature>
<protein>
    <submittedName>
        <fullName evidence="2">Uncharacterized protein</fullName>
    </submittedName>
</protein>
<feature type="transmembrane region" description="Helical" evidence="1">
    <location>
        <begin position="21"/>
        <end position="45"/>
    </location>
</feature>
<keyword evidence="1" id="KW-0812">Transmembrane</keyword>
<sequence>MARRSAEAPPEDIDRPEDRGCLQWVLGVPLALVYVPAVFLCYATLAMQPYPHDERVREDIRFMAGLSLSFCLLGLLITITPVFRRTLGRWWFALPLLLATVAYVRAQTV</sequence>
<feature type="transmembrane region" description="Helical" evidence="1">
    <location>
        <begin position="60"/>
        <end position="83"/>
    </location>
</feature>
<accession>A0ABU8U573</accession>